<dbReference type="eggNOG" id="ENOG502T0G3">
    <property type="taxonomic scope" value="Eukaryota"/>
</dbReference>
<evidence type="ECO:0000256" key="1">
    <source>
        <dbReference type="SAM" id="MobiDB-lite"/>
    </source>
</evidence>
<evidence type="ECO:0000313" key="2">
    <source>
        <dbReference type="EMBL" id="EPQ52577.1"/>
    </source>
</evidence>
<accession>S7PZ66</accession>
<organism evidence="2 3">
    <name type="scientific">Gloeophyllum trabeum (strain ATCC 11539 / FP-39264 / Madison 617)</name>
    <name type="common">Brown rot fungus</name>
    <dbReference type="NCBI Taxonomy" id="670483"/>
    <lineage>
        <taxon>Eukaryota</taxon>
        <taxon>Fungi</taxon>
        <taxon>Dikarya</taxon>
        <taxon>Basidiomycota</taxon>
        <taxon>Agaricomycotina</taxon>
        <taxon>Agaricomycetes</taxon>
        <taxon>Gloeophyllales</taxon>
        <taxon>Gloeophyllaceae</taxon>
        <taxon>Gloeophyllum</taxon>
    </lineage>
</organism>
<dbReference type="OMA" id="HISELHT"/>
<dbReference type="HOGENOM" id="CLU_360569_0_0_1"/>
<keyword evidence="3" id="KW-1185">Reference proteome</keyword>
<feature type="compositionally biased region" description="Acidic residues" evidence="1">
    <location>
        <begin position="119"/>
        <end position="128"/>
    </location>
</feature>
<feature type="compositionally biased region" description="Polar residues" evidence="1">
    <location>
        <begin position="521"/>
        <end position="532"/>
    </location>
</feature>
<reference evidence="2 3" key="1">
    <citation type="journal article" date="2012" name="Science">
        <title>The Paleozoic origin of enzymatic lignin decomposition reconstructed from 31 fungal genomes.</title>
        <authorList>
            <person name="Floudas D."/>
            <person name="Binder M."/>
            <person name="Riley R."/>
            <person name="Barry K."/>
            <person name="Blanchette R.A."/>
            <person name="Henrissat B."/>
            <person name="Martinez A.T."/>
            <person name="Otillar R."/>
            <person name="Spatafora J.W."/>
            <person name="Yadav J.S."/>
            <person name="Aerts A."/>
            <person name="Benoit I."/>
            <person name="Boyd A."/>
            <person name="Carlson A."/>
            <person name="Copeland A."/>
            <person name="Coutinho P.M."/>
            <person name="de Vries R.P."/>
            <person name="Ferreira P."/>
            <person name="Findley K."/>
            <person name="Foster B."/>
            <person name="Gaskell J."/>
            <person name="Glotzer D."/>
            <person name="Gorecki P."/>
            <person name="Heitman J."/>
            <person name="Hesse C."/>
            <person name="Hori C."/>
            <person name="Igarashi K."/>
            <person name="Jurgens J.A."/>
            <person name="Kallen N."/>
            <person name="Kersten P."/>
            <person name="Kohler A."/>
            <person name="Kuees U."/>
            <person name="Kumar T.K.A."/>
            <person name="Kuo A."/>
            <person name="LaButti K."/>
            <person name="Larrondo L.F."/>
            <person name="Lindquist E."/>
            <person name="Ling A."/>
            <person name="Lombard V."/>
            <person name="Lucas S."/>
            <person name="Lundell T."/>
            <person name="Martin R."/>
            <person name="McLaughlin D.J."/>
            <person name="Morgenstern I."/>
            <person name="Morin E."/>
            <person name="Murat C."/>
            <person name="Nagy L.G."/>
            <person name="Nolan M."/>
            <person name="Ohm R.A."/>
            <person name="Patyshakuliyeva A."/>
            <person name="Rokas A."/>
            <person name="Ruiz-Duenas F.J."/>
            <person name="Sabat G."/>
            <person name="Salamov A."/>
            <person name="Samejima M."/>
            <person name="Schmutz J."/>
            <person name="Slot J.C."/>
            <person name="St John F."/>
            <person name="Stenlid J."/>
            <person name="Sun H."/>
            <person name="Sun S."/>
            <person name="Syed K."/>
            <person name="Tsang A."/>
            <person name="Wiebenga A."/>
            <person name="Young D."/>
            <person name="Pisabarro A."/>
            <person name="Eastwood D.C."/>
            <person name="Martin F."/>
            <person name="Cullen D."/>
            <person name="Grigoriev I.V."/>
            <person name="Hibbett D.S."/>
        </authorList>
    </citation>
    <scope>NUCLEOTIDE SEQUENCE [LARGE SCALE GENOMIC DNA]</scope>
    <source>
        <strain evidence="2 3">ATCC 11539</strain>
    </source>
</reference>
<feature type="compositionally biased region" description="Low complexity" evidence="1">
    <location>
        <begin position="210"/>
        <end position="226"/>
    </location>
</feature>
<feature type="region of interest" description="Disordered" evidence="1">
    <location>
        <begin position="421"/>
        <end position="494"/>
    </location>
</feature>
<sequence length="776" mass="84358">MAYELDRSRPYYSRSPQSAYPRRRPYMPPYHDEEPPNSPTGDNSLLSRIAPPHVPLLYRIGMKVEEQEPEIPEPLREWRPGPNWAPKPQKGKGDEKEAEAQPVLKEVKAEPVEVIDLTIESDSEEEGGSEAGQVREPVVYEIDDDEEEGMAEDSHLNAVDEAGHSPSPERTPIHVPVPTTVEDVQAPPHSERGAQVPQSQEAAEILENQASASRSSSAADSIASSSNDRPAASDAPTVPNPLATNSSTDGLLSNVRTNVSEAPLTANSPAARPTPCSNIRDFSAENPQQLSNMEESVPFPAPPTPATRPDHSASMQDSSAKESIKPSTMEEPVPGIAPHAAEPTNPPSLHQFRERLLDLVVFNAQRQNPDATFNSAHVESLVNEHCQDFVRKAKVVARQVGNRQRRLDAEEFRDMASAVVTIGTKRPLEESGEEEEEERPRKRTNRTEDSDATLVAVAAPKPRPESPKPRNETTEVAAPNTSSAIEEVVPAHTPERWVRAQADMEDYYDPNLPSPNLDEPQPSQTDNRSRSPPSELPVATVVPTNPDVLQTDPDPTYYETPSQPSPVPLSMISTPPLTPDATPIAPPPPTCGVPGLWFVKLGAPHSSVLDCSFIVPPEIAAAAARWARRQDTFDPDAFHVSVRVHCLPKALVEAVLQRMGPQASAEDITKVMASVPTAWPTPGTLIVDVNVGREGEQMWFADSMGEGSPPLDASPFIQPGANYLRVVQLADLSDRLFVVHAAPPSAAELEAARGKEERKSVLRKVVARHAAVGISV</sequence>
<feature type="compositionally biased region" description="Polar residues" evidence="1">
    <location>
        <begin position="242"/>
        <end position="268"/>
    </location>
</feature>
<feature type="region of interest" description="Disordered" evidence="1">
    <location>
        <begin position="68"/>
        <end position="348"/>
    </location>
</feature>
<dbReference type="EMBL" id="KB469307">
    <property type="protein sequence ID" value="EPQ52577.1"/>
    <property type="molecule type" value="Genomic_DNA"/>
</dbReference>
<feature type="compositionally biased region" description="Basic and acidic residues" evidence="1">
    <location>
        <begin position="462"/>
        <end position="473"/>
    </location>
</feature>
<dbReference type="AlphaFoldDB" id="S7PZ66"/>
<dbReference type="Proteomes" id="UP000030669">
    <property type="component" value="Unassembled WGS sequence"/>
</dbReference>
<feature type="compositionally biased region" description="Polar residues" evidence="1">
    <location>
        <begin position="285"/>
        <end position="294"/>
    </location>
</feature>
<feature type="region of interest" description="Disordered" evidence="1">
    <location>
        <begin position="506"/>
        <end position="586"/>
    </location>
</feature>
<dbReference type="RefSeq" id="XP_007868875.1">
    <property type="nucleotide sequence ID" value="XM_007870684.1"/>
</dbReference>
<feature type="compositionally biased region" description="Low complexity" evidence="1">
    <location>
        <begin position="10"/>
        <end position="20"/>
    </location>
</feature>
<dbReference type="OrthoDB" id="432299at2759"/>
<feature type="compositionally biased region" description="Acidic residues" evidence="1">
    <location>
        <begin position="141"/>
        <end position="151"/>
    </location>
</feature>
<protein>
    <submittedName>
        <fullName evidence="2">Uncharacterized protein</fullName>
    </submittedName>
</protein>
<evidence type="ECO:0000313" key="3">
    <source>
        <dbReference type="Proteomes" id="UP000030669"/>
    </source>
</evidence>
<name>S7PZ66_GLOTA</name>
<gene>
    <name evidence="2" type="ORF">GLOTRDRAFT_140275</name>
</gene>
<feature type="compositionally biased region" description="Basic and acidic residues" evidence="1">
    <location>
        <begin position="91"/>
        <end position="111"/>
    </location>
</feature>
<proteinExistence type="predicted"/>
<feature type="region of interest" description="Disordered" evidence="1">
    <location>
        <begin position="1"/>
        <end position="48"/>
    </location>
</feature>
<dbReference type="KEGG" id="gtr:GLOTRDRAFT_140275"/>
<dbReference type="GeneID" id="19304485"/>